<evidence type="ECO:0000256" key="1">
    <source>
        <dbReference type="SAM" id="MobiDB-lite"/>
    </source>
</evidence>
<proteinExistence type="predicted"/>
<evidence type="ECO:0000313" key="3">
    <source>
        <dbReference type="Proteomes" id="UP000676409"/>
    </source>
</evidence>
<reference evidence="2" key="1">
    <citation type="submission" date="2021-04" db="EMBL/GenBank/DDBJ databases">
        <title>The complete genome sequence of Caulobacter sp. S6.</title>
        <authorList>
            <person name="Tang Y."/>
            <person name="Ouyang W."/>
            <person name="Liu Q."/>
            <person name="Huang B."/>
            <person name="Guo Z."/>
            <person name="Lei P."/>
        </authorList>
    </citation>
    <scope>NUCLEOTIDE SEQUENCE</scope>
    <source>
        <strain evidence="2">S6</strain>
    </source>
</reference>
<sequence length="155" mass="16729">MSHRPFTALVLAGLALSGCKKLSEPAAEERQAAQHGRYAGVGLYGPSKQWTKLISTQQTKDESTAQPIDDQIIIVVQDTVTGEVRACGDLTGYCIGMNPWKKALLAEQIAPLKLNEHVKPDQADVTVELGVKPDKPYKKHDGKTEPPTPQDEAGG</sequence>
<organism evidence="2 3">
    <name type="scientific">Phenylobacterium montanum</name>
    <dbReference type="NCBI Taxonomy" id="2823693"/>
    <lineage>
        <taxon>Bacteria</taxon>
        <taxon>Pseudomonadati</taxon>
        <taxon>Pseudomonadota</taxon>
        <taxon>Alphaproteobacteria</taxon>
        <taxon>Caulobacterales</taxon>
        <taxon>Caulobacteraceae</taxon>
        <taxon>Phenylobacterium</taxon>
    </lineage>
</organism>
<protein>
    <recommendedName>
        <fullName evidence="4">Lipoprotein</fullName>
    </recommendedName>
</protein>
<dbReference type="Proteomes" id="UP000676409">
    <property type="component" value="Chromosome"/>
</dbReference>
<dbReference type="PROSITE" id="PS51257">
    <property type="entry name" value="PROKAR_LIPOPROTEIN"/>
    <property type="match status" value="1"/>
</dbReference>
<gene>
    <name evidence="2" type="ORF">KCG34_06165</name>
</gene>
<keyword evidence="3" id="KW-1185">Reference proteome</keyword>
<dbReference type="EMBL" id="CP073078">
    <property type="protein sequence ID" value="QUD89462.1"/>
    <property type="molecule type" value="Genomic_DNA"/>
</dbReference>
<accession>A0A975IVX4</accession>
<dbReference type="RefSeq" id="WP_211939514.1">
    <property type="nucleotide sequence ID" value="NZ_CP073078.1"/>
</dbReference>
<evidence type="ECO:0008006" key="4">
    <source>
        <dbReference type="Google" id="ProtNLM"/>
    </source>
</evidence>
<name>A0A975IVX4_9CAUL</name>
<dbReference type="AlphaFoldDB" id="A0A975IVX4"/>
<evidence type="ECO:0000313" key="2">
    <source>
        <dbReference type="EMBL" id="QUD89462.1"/>
    </source>
</evidence>
<dbReference type="KEGG" id="caul:KCG34_06165"/>
<feature type="region of interest" description="Disordered" evidence="1">
    <location>
        <begin position="126"/>
        <end position="155"/>
    </location>
</feature>